<sequence length="43" mass="5001">MFFPRNDEARGDRLRREQVAKQICLDCPVQRDCRDYAIASGEA</sequence>
<dbReference type="Proteomes" id="UP000287519">
    <property type="component" value="Unassembled WGS sequence"/>
</dbReference>
<evidence type="ECO:0000313" key="2">
    <source>
        <dbReference type="EMBL" id="GCE37895.1"/>
    </source>
</evidence>
<dbReference type="InterPro" id="IPR034768">
    <property type="entry name" value="4FE4S_WBL"/>
</dbReference>
<reference evidence="2 3" key="1">
    <citation type="submission" date="2018-11" db="EMBL/GenBank/DDBJ databases">
        <title>Microbial catabolism of amino acid.</title>
        <authorList>
            <person name="Hibi M."/>
            <person name="Ogawa J."/>
        </authorList>
    </citation>
    <scope>NUCLEOTIDE SEQUENCE [LARGE SCALE GENOMIC DNA]</scope>
    <source>
        <strain evidence="2 3">C31-06</strain>
    </source>
</reference>
<dbReference type="PROSITE" id="PS51674">
    <property type="entry name" value="4FE4S_WBL"/>
    <property type="match status" value="1"/>
</dbReference>
<dbReference type="EMBL" id="BHYM01000013">
    <property type="protein sequence ID" value="GCE37895.1"/>
    <property type="molecule type" value="Genomic_DNA"/>
</dbReference>
<name>A0A402C2R9_RHOWR</name>
<evidence type="ECO:0000259" key="1">
    <source>
        <dbReference type="PROSITE" id="PS51674"/>
    </source>
</evidence>
<protein>
    <recommendedName>
        <fullName evidence="1">4Fe-4S Wbl-type domain-containing protein</fullName>
    </recommendedName>
</protein>
<evidence type="ECO:0000313" key="3">
    <source>
        <dbReference type="Proteomes" id="UP000287519"/>
    </source>
</evidence>
<dbReference type="Pfam" id="PF02467">
    <property type="entry name" value="Whib"/>
    <property type="match status" value="1"/>
</dbReference>
<proteinExistence type="predicted"/>
<comment type="caution">
    <text evidence="2">The sequence shown here is derived from an EMBL/GenBank/DDBJ whole genome shotgun (WGS) entry which is preliminary data.</text>
</comment>
<feature type="domain" description="4Fe-4S Wbl-type" evidence="1">
    <location>
        <begin position="1"/>
        <end position="43"/>
    </location>
</feature>
<accession>A0A402C2R9</accession>
<gene>
    <name evidence="2" type="ORF">Rhow_000779</name>
</gene>
<keyword evidence="3" id="KW-1185">Reference proteome</keyword>
<organism evidence="2 3">
    <name type="scientific">Rhodococcus wratislaviensis</name>
    <name type="common">Tsukamurella wratislaviensis</name>
    <dbReference type="NCBI Taxonomy" id="44752"/>
    <lineage>
        <taxon>Bacteria</taxon>
        <taxon>Bacillati</taxon>
        <taxon>Actinomycetota</taxon>
        <taxon>Actinomycetes</taxon>
        <taxon>Mycobacteriales</taxon>
        <taxon>Nocardiaceae</taxon>
        <taxon>Rhodococcus</taxon>
    </lineage>
</organism>
<dbReference type="AlphaFoldDB" id="A0A402C2R9"/>